<evidence type="ECO:0000313" key="2">
    <source>
        <dbReference type="EMBL" id="ESO06064.1"/>
    </source>
</evidence>
<dbReference type="EMBL" id="AMQM01000540">
    <property type="status" value="NOT_ANNOTATED_CDS"/>
    <property type="molecule type" value="Genomic_DNA"/>
</dbReference>
<organism evidence="3 4">
    <name type="scientific">Helobdella robusta</name>
    <name type="common">Californian leech</name>
    <dbReference type="NCBI Taxonomy" id="6412"/>
    <lineage>
        <taxon>Eukaryota</taxon>
        <taxon>Metazoa</taxon>
        <taxon>Spiralia</taxon>
        <taxon>Lophotrochozoa</taxon>
        <taxon>Annelida</taxon>
        <taxon>Clitellata</taxon>
        <taxon>Hirudinea</taxon>
        <taxon>Rhynchobdellida</taxon>
        <taxon>Glossiphoniidae</taxon>
        <taxon>Helobdella</taxon>
    </lineage>
</organism>
<gene>
    <name evidence="3" type="primary">20198631</name>
    <name evidence="2" type="ORF">HELRODRAFT_160194</name>
</gene>
<dbReference type="EnsemblMetazoa" id="HelroT160194">
    <property type="protein sequence ID" value="HelroP160194"/>
    <property type="gene ID" value="HelroG160194"/>
</dbReference>
<dbReference type="InParanoid" id="T1EPY1"/>
<evidence type="ECO:0000313" key="3">
    <source>
        <dbReference type="EnsemblMetazoa" id="HelroP160194"/>
    </source>
</evidence>
<reference evidence="4" key="1">
    <citation type="submission" date="2012-12" db="EMBL/GenBank/DDBJ databases">
        <authorList>
            <person name="Hellsten U."/>
            <person name="Grimwood J."/>
            <person name="Chapman J.A."/>
            <person name="Shapiro H."/>
            <person name="Aerts A."/>
            <person name="Otillar R.P."/>
            <person name="Terry A.Y."/>
            <person name="Boore J.L."/>
            <person name="Simakov O."/>
            <person name="Marletaz F."/>
            <person name="Cho S.-J."/>
            <person name="Edsinger-Gonzales E."/>
            <person name="Havlak P."/>
            <person name="Kuo D.-H."/>
            <person name="Larsson T."/>
            <person name="Lv J."/>
            <person name="Arendt D."/>
            <person name="Savage R."/>
            <person name="Osoegawa K."/>
            <person name="de Jong P."/>
            <person name="Lindberg D.R."/>
            <person name="Seaver E.C."/>
            <person name="Weisblat D.A."/>
            <person name="Putnam N.H."/>
            <person name="Grigoriev I.V."/>
            <person name="Rokhsar D.S."/>
        </authorList>
    </citation>
    <scope>NUCLEOTIDE SEQUENCE</scope>
</reference>
<reference evidence="2 4" key="2">
    <citation type="journal article" date="2013" name="Nature">
        <title>Insights into bilaterian evolution from three spiralian genomes.</title>
        <authorList>
            <person name="Simakov O."/>
            <person name="Marletaz F."/>
            <person name="Cho S.J."/>
            <person name="Edsinger-Gonzales E."/>
            <person name="Havlak P."/>
            <person name="Hellsten U."/>
            <person name="Kuo D.H."/>
            <person name="Larsson T."/>
            <person name="Lv J."/>
            <person name="Arendt D."/>
            <person name="Savage R."/>
            <person name="Osoegawa K."/>
            <person name="de Jong P."/>
            <person name="Grimwood J."/>
            <person name="Chapman J.A."/>
            <person name="Shapiro H."/>
            <person name="Aerts A."/>
            <person name="Otillar R.P."/>
            <person name="Terry A.Y."/>
            <person name="Boore J.L."/>
            <person name="Grigoriev I.V."/>
            <person name="Lindberg D.R."/>
            <person name="Seaver E.C."/>
            <person name="Weisblat D.A."/>
            <person name="Putnam N.H."/>
            <person name="Rokhsar D.S."/>
        </authorList>
    </citation>
    <scope>NUCLEOTIDE SEQUENCE</scope>
</reference>
<dbReference type="HOGENOM" id="CLU_2212753_0_0_1"/>
<dbReference type="Proteomes" id="UP000015101">
    <property type="component" value="Unassembled WGS sequence"/>
</dbReference>
<dbReference type="EMBL" id="KB096324">
    <property type="protein sequence ID" value="ESO06064.1"/>
    <property type="molecule type" value="Genomic_DNA"/>
</dbReference>
<accession>T1EPY1</accession>
<evidence type="ECO:0000313" key="4">
    <source>
        <dbReference type="Proteomes" id="UP000015101"/>
    </source>
</evidence>
<evidence type="ECO:0000256" key="1">
    <source>
        <dbReference type="SAM" id="MobiDB-lite"/>
    </source>
</evidence>
<dbReference type="KEGG" id="hro:HELRODRAFT_160194"/>
<dbReference type="AlphaFoldDB" id="T1EPY1"/>
<feature type="region of interest" description="Disordered" evidence="1">
    <location>
        <begin position="72"/>
        <end position="107"/>
    </location>
</feature>
<protein>
    <submittedName>
        <fullName evidence="2 3">Uncharacterized protein</fullName>
    </submittedName>
</protein>
<proteinExistence type="predicted"/>
<sequence length="107" mass="12432">MFAVVHSKLQFGCFLLSAHELQCNEDEVQEHSADQAANENEHPCVPNELKDFIRSYLTKELNELKANFDKQLQQTEEEVSRRLNFKRAASPSKLEKPTNKTKEKKQK</sequence>
<dbReference type="GeneID" id="20198631"/>
<keyword evidence="4" id="KW-1185">Reference proteome</keyword>
<name>T1EPY1_HELRO</name>
<reference evidence="3" key="3">
    <citation type="submission" date="2015-06" db="UniProtKB">
        <authorList>
            <consortium name="EnsemblMetazoa"/>
        </authorList>
    </citation>
    <scope>IDENTIFICATION</scope>
</reference>
<dbReference type="RefSeq" id="XP_009015432.1">
    <property type="nucleotide sequence ID" value="XM_009017184.1"/>
</dbReference>
<dbReference type="CTD" id="20198631"/>